<organism evidence="1 2">
    <name type="scientific">Nocardioides bruguierae</name>
    <dbReference type="NCBI Taxonomy" id="2945102"/>
    <lineage>
        <taxon>Bacteria</taxon>
        <taxon>Bacillati</taxon>
        <taxon>Actinomycetota</taxon>
        <taxon>Actinomycetes</taxon>
        <taxon>Propionibacteriales</taxon>
        <taxon>Nocardioidaceae</taxon>
        <taxon>Nocardioides</taxon>
    </lineage>
</organism>
<dbReference type="EMBL" id="JAMOIL010000016">
    <property type="protein sequence ID" value="MCM0621306.1"/>
    <property type="molecule type" value="Genomic_DNA"/>
</dbReference>
<proteinExistence type="predicted"/>
<keyword evidence="2" id="KW-1185">Reference proteome</keyword>
<dbReference type="Proteomes" id="UP001139485">
    <property type="component" value="Unassembled WGS sequence"/>
</dbReference>
<dbReference type="AlphaFoldDB" id="A0A9X2IEY5"/>
<sequence length="233" mass="25004">MSLLDRLLPSRRRAREQEALRRAGAFRLTRRLLTEDVTALASLLGALPPLERAEGEHEDDLRARGDLTRRALEGYDRAVAALDGAVDPHVPEHVVLLDSAPALLDDARWAHAAAVAAAAGEPLPARRGSCFFDPRHGPASRSVSWAPEGGTPREVDVCLADAHRLDEDLAPDVRLVHVGGAGYVPWFQVATGSPAAGTSSGWASALDAVDVDTRTHAVMDQTIQQLPNSTRSR</sequence>
<protein>
    <submittedName>
        <fullName evidence="1">Uncharacterized protein</fullName>
    </submittedName>
</protein>
<comment type="caution">
    <text evidence="1">The sequence shown here is derived from an EMBL/GenBank/DDBJ whole genome shotgun (WGS) entry which is preliminary data.</text>
</comment>
<name>A0A9X2IEY5_9ACTN</name>
<dbReference type="RefSeq" id="WP_250827758.1">
    <property type="nucleotide sequence ID" value="NZ_JAMOIL010000016.1"/>
</dbReference>
<accession>A0A9X2IEY5</accession>
<reference evidence="1" key="1">
    <citation type="submission" date="2022-05" db="EMBL/GenBank/DDBJ databases">
        <authorList>
            <person name="Tuo L."/>
        </authorList>
    </citation>
    <scope>NUCLEOTIDE SEQUENCE</scope>
    <source>
        <strain evidence="1">BSK12Z-4</strain>
    </source>
</reference>
<evidence type="ECO:0000313" key="1">
    <source>
        <dbReference type="EMBL" id="MCM0621306.1"/>
    </source>
</evidence>
<evidence type="ECO:0000313" key="2">
    <source>
        <dbReference type="Proteomes" id="UP001139485"/>
    </source>
</evidence>
<gene>
    <name evidence="1" type="ORF">M8330_13505</name>
</gene>